<comment type="caution">
    <text evidence="1">The sequence shown here is derived from an EMBL/GenBank/DDBJ whole genome shotgun (WGS) entry which is preliminary data.</text>
</comment>
<dbReference type="EMBL" id="LELK01000001">
    <property type="protein sequence ID" value="KMM38571.1"/>
    <property type="molecule type" value="Genomic_DNA"/>
</dbReference>
<dbReference type="RefSeq" id="WP_048309687.1">
    <property type="nucleotide sequence ID" value="NZ_CP119526.1"/>
</dbReference>
<sequence length="86" mass="9769">MPYNKDKQQSFQAAQQGYEQAISAKQEIIVSSSGYGKDLKHLQQEVGEAKMQIENALVNASEHQRAQLLQFQQDLQSIETEMNDNL</sequence>
<accession>A0A0J6CQM7</accession>
<keyword evidence="2" id="KW-1185">Reference proteome</keyword>
<dbReference type="PATRIC" id="fig|157733.3.peg.3152"/>
<evidence type="ECO:0000313" key="1">
    <source>
        <dbReference type="EMBL" id="KMM38571.1"/>
    </source>
</evidence>
<name>A0A0J6CQM7_9BACL</name>
<reference evidence="1" key="1">
    <citation type="submission" date="2015-06" db="EMBL/GenBank/DDBJ databases">
        <authorList>
            <person name="Liu B."/>
            <person name="Wang J."/>
            <person name="Zhu Y."/>
            <person name="Liu G."/>
            <person name="Chen Q."/>
            <person name="Zheng C."/>
            <person name="Che J."/>
            <person name="Ge C."/>
            <person name="Shi H."/>
            <person name="Pan Z."/>
            <person name="Liu X."/>
        </authorList>
    </citation>
    <scope>NUCLEOTIDE SEQUENCE [LARGE SCALE GENOMIC DNA]</scope>
    <source>
        <strain evidence="1">DSM 16346</strain>
    </source>
</reference>
<proteinExistence type="predicted"/>
<evidence type="ECO:0000313" key="2">
    <source>
        <dbReference type="Proteomes" id="UP000035996"/>
    </source>
</evidence>
<protein>
    <submittedName>
        <fullName evidence="1">Uncharacterized protein</fullName>
    </submittedName>
</protein>
<gene>
    <name evidence="1" type="ORF">AB986_04615</name>
</gene>
<dbReference type="Proteomes" id="UP000035996">
    <property type="component" value="Unassembled WGS sequence"/>
</dbReference>
<dbReference type="OrthoDB" id="2936945at2"/>
<dbReference type="GeneID" id="301326671"/>
<organism evidence="1 2">
    <name type="scientific">Guptibacillus hwajinpoensis</name>
    <dbReference type="NCBI Taxonomy" id="208199"/>
    <lineage>
        <taxon>Bacteria</taxon>
        <taxon>Bacillati</taxon>
        <taxon>Bacillota</taxon>
        <taxon>Bacilli</taxon>
        <taxon>Bacillales</taxon>
        <taxon>Guptibacillaceae</taxon>
        <taxon>Guptibacillus</taxon>
    </lineage>
</organism>
<dbReference type="AlphaFoldDB" id="A0A0J6CQM7"/>